<dbReference type="PANTHER" id="PTHR45138:SF9">
    <property type="entry name" value="DIGUANYLATE CYCLASE DGCM-RELATED"/>
    <property type="match status" value="1"/>
</dbReference>
<dbReference type="Gene3D" id="3.30.450.40">
    <property type="match status" value="1"/>
</dbReference>
<name>A0A520XBB2_9DELT</name>
<dbReference type="Pfam" id="PF00990">
    <property type="entry name" value="GGDEF"/>
    <property type="match status" value="1"/>
</dbReference>
<evidence type="ECO:0000256" key="6">
    <source>
        <dbReference type="SAM" id="MobiDB-lite"/>
    </source>
</evidence>
<dbReference type="GO" id="GO:1902201">
    <property type="term" value="P:negative regulation of bacterial-type flagellum-dependent cell motility"/>
    <property type="evidence" value="ECO:0007669"/>
    <property type="project" value="TreeGrafter"/>
</dbReference>
<keyword evidence="2" id="KW-1003">Cell membrane</keyword>
<dbReference type="GO" id="GO:0005886">
    <property type="term" value="C:plasma membrane"/>
    <property type="evidence" value="ECO:0007669"/>
    <property type="project" value="UniProtKB-SubCell"/>
</dbReference>
<gene>
    <name evidence="10" type="ORF">EVJ48_06735</name>
</gene>
<evidence type="ECO:0000256" key="5">
    <source>
        <dbReference type="ARBA" id="ARBA00023136"/>
    </source>
</evidence>
<dbReference type="PANTHER" id="PTHR45138">
    <property type="entry name" value="REGULATORY COMPONENTS OF SENSORY TRANSDUCTION SYSTEM"/>
    <property type="match status" value="1"/>
</dbReference>
<dbReference type="Gene3D" id="3.30.70.270">
    <property type="match status" value="1"/>
</dbReference>
<organism evidence="10 11">
    <name type="scientific">Candidatus Acidulodesulfobacterium acidiphilum</name>
    <dbReference type="NCBI Taxonomy" id="2597224"/>
    <lineage>
        <taxon>Bacteria</taxon>
        <taxon>Deltaproteobacteria</taxon>
        <taxon>Candidatus Acidulodesulfobacterales</taxon>
        <taxon>Candidatus Acidulodesulfobacterium</taxon>
    </lineage>
</organism>
<feature type="transmembrane region" description="Helical" evidence="7">
    <location>
        <begin position="309"/>
        <end position="330"/>
    </location>
</feature>
<dbReference type="Proteomes" id="UP000322454">
    <property type="component" value="Unassembled WGS sequence"/>
</dbReference>
<reference evidence="10 11" key="1">
    <citation type="submission" date="2019-01" db="EMBL/GenBank/DDBJ databases">
        <title>Insights into ecological role of a new deltaproteobacterial order Candidatus Sinidesulfobacterales (Sva0485) by metagenomics and metatranscriptomics.</title>
        <authorList>
            <person name="Tan S."/>
            <person name="Liu J."/>
            <person name="Fang Y."/>
            <person name="Hedlund B."/>
            <person name="Lian Z.-H."/>
            <person name="Huang L.-Y."/>
            <person name="Li J.-T."/>
            <person name="Huang L.-N."/>
            <person name="Li W.-J."/>
            <person name="Jiang H.-C."/>
            <person name="Dong H.-L."/>
            <person name="Shu W.-S."/>
        </authorList>
    </citation>
    <scope>NUCLEOTIDE SEQUENCE [LARGE SCALE GENOMIC DNA]</scope>
    <source>
        <strain evidence="10">AP4</strain>
    </source>
</reference>
<dbReference type="SUPFAM" id="SSF55073">
    <property type="entry name" value="Nucleotide cyclase"/>
    <property type="match status" value="1"/>
</dbReference>
<dbReference type="NCBIfam" id="TIGR00254">
    <property type="entry name" value="GGDEF"/>
    <property type="match status" value="1"/>
</dbReference>
<feature type="transmembrane region" description="Helical" evidence="7">
    <location>
        <begin position="20"/>
        <end position="43"/>
    </location>
</feature>
<dbReference type="InterPro" id="IPR029016">
    <property type="entry name" value="GAF-like_dom_sf"/>
</dbReference>
<comment type="subcellular location">
    <subcellularLocation>
        <location evidence="1">Cell membrane</location>
        <topology evidence="1">Multi-pass membrane protein</topology>
    </subcellularLocation>
</comment>
<evidence type="ECO:0000256" key="1">
    <source>
        <dbReference type="ARBA" id="ARBA00004651"/>
    </source>
</evidence>
<dbReference type="InterPro" id="IPR043128">
    <property type="entry name" value="Rev_trsase/Diguanyl_cyclase"/>
</dbReference>
<keyword evidence="3 7" id="KW-0812">Transmembrane</keyword>
<evidence type="ECO:0000256" key="3">
    <source>
        <dbReference type="ARBA" id="ARBA00022692"/>
    </source>
</evidence>
<protein>
    <submittedName>
        <fullName evidence="10">Diguanylate cyclase</fullName>
    </submittedName>
</protein>
<dbReference type="Gene3D" id="6.10.340.10">
    <property type="match status" value="1"/>
</dbReference>
<dbReference type="InterPro" id="IPR003660">
    <property type="entry name" value="HAMP_dom"/>
</dbReference>
<dbReference type="InterPro" id="IPR033463">
    <property type="entry name" value="sCache_3"/>
</dbReference>
<evidence type="ECO:0000256" key="2">
    <source>
        <dbReference type="ARBA" id="ARBA00022475"/>
    </source>
</evidence>
<feature type="domain" description="GGDEF" evidence="9">
    <location>
        <begin position="630"/>
        <end position="762"/>
    </location>
</feature>
<dbReference type="InterPro" id="IPR000160">
    <property type="entry name" value="GGDEF_dom"/>
</dbReference>
<evidence type="ECO:0000259" key="8">
    <source>
        <dbReference type="PROSITE" id="PS50885"/>
    </source>
</evidence>
<dbReference type="InterPro" id="IPR029787">
    <property type="entry name" value="Nucleotide_cyclase"/>
</dbReference>
<dbReference type="CDD" id="cd01949">
    <property type="entry name" value="GGDEF"/>
    <property type="match status" value="1"/>
</dbReference>
<evidence type="ECO:0000256" key="7">
    <source>
        <dbReference type="SAM" id="Phobius"/>
    </source>
</evidence>
<dbReference type="Pfam" id="PF00672">
    <property type="entry name" value="HAMP"/>
    <property type="match status" value="1"/>
</dbReference>
<feature type="region of interest" description="Disordered" evidence="6">
    <location>
        <begin position="437"/>
        <end position="463"/>
    </location>
</feature>
<dbReference type="FunFam" id="3.30.70.270:FF:000001">
    <property type="entry name" value="Diguanylate cyclase domain protein"/>
    <property type="match status" value="1"/>
</dbReference>
<dbReference type="GO" id="GO:0043709">
    <property type="term" value="P:cell adhesion involved in single-species biofilm formation"/>
    <property type="evidence" value="ECO:0007669"/>
    <property type="project" value="TreeGrafter"/>
</dbReference>
<evidence type="ECO:0000256" key="4">
    <source>
        <dbReference type="ARBA" id="ARBA00022989"/>
    </source>
</evidence>
<evidence type="ECO:0000259" key="9">
    <source>
        <dbReference type="PROSITE" id="PS50887"/>
    </source>
</evidence>
<dbReference type="EMBL" id="SHMQ01000017">
    <property type="protein sequence ID" value="RZV38517.1"/>
    <property type="molecule type" value="Genomic_DNA"/>
</dbReference>
<proteinExistence type="predicted"/>
<feature type="domain" description="HAMP" evidence="8">
    <location>
        <begin position="332"/>
        <end position="384"/>
    </location>
</feature>
<dbReference type="CDD" id="cd06225">
    <property type="entry name" value="HAMP"/>
    <property type="match status" value="1"/>
</dbReference>
<evidence type="ECO:0000313" key="10">
    <source>
        <dbReference type="EMBL" id="RZV38517.1"/>
    </source>
</evidence>
<dbReference type="InterPro" id="IPR050469">
    <property type="entry name" value="Diguanylate_Cyclase"/>
</dbReference>
<dbReference type="Pfam" id="PF17202">
    <property type="entry name" value="sCache_3_3"/>
    <property type="match status" value="1"/>
</dbReference>
<feature type="transmembrane region" description="Helical" evidence="7">
    <location>
        <begin position="546"/>
        <end position="568"/>
    </location>
</feature>
<comment type="caution">
    <text evidence="10">The sequence shown here is derived from an EMBL/GenBank/DDBJ whole genome shotgun (WGS) entry which is preliminary data.</text>
</comment>
<dbReference type="SMART" id="SM00267">
    <property type="entry name" value="GGDEF"/>
    <property type="match status" value="1"/>
</dbReference>
<dbReference type="PROSITE" id="PS50885">
    <property type="entry name" value="HAMP"/>
    <property type="match status" value="1"/>
</dbReference>
<dbReference type="GO" id="GO:0007165">
    <property type="term" value="P:signal transduction"/>
    <property type="evidence" value="ECO:0007669"/>
    <property type="project" value="InterPro"/>
</dbReference>
<keyword evidence="5 7" id="KW-0472">Membrane</keyword>
<dbReference type="GO" id="GO:0052621">
    <property type="term" value="F:diguanylate cyclase activity"/>
    <property type="evidence" value="ECO:0007669"/>
    <property type="project" value="TreeGrafter"/>
</dbReference>
<dbReference type="SUPFAM" id="SSF55781">
    <property type="entry name" value="GAF domain-like"/>
    <property type="match status" value="1"/>
</dbReference>
<sequence>MSEIKYSVKYRPKMSIRTKLILSFSLSILIPLILLSVANTYIFKNQTKKENLNKVRITLSGAQRIYYSQANRLKNAFLISSNNPYLIKAVIDKNIFFQNSLIKSYKKAFSFADYIGITDGEGHITSSVTGDGKGLKPSLDGIIFKAFRTGFPIVKTAIIRKSTLIDMGIKLSNGTSNMFLVTVVPFIHDGRTVGSIFGLISLNNNAYLPETIYNEYHLKTAVFASLFNRQVCLSTLKIPGNIFGIGSRLPEYIHEKIMSGKDFIKELNYNGETVFAAFHPIKNIKGKTIGSIAVFISNRRYETLFRKTAEYAIFIIFIGLLISFVISYFASKDTLNPISALRTAIKEFTSGDLNTKLIIDTKDEFESIGKGFTEMAATVKDREERMEKYNLFSDFLVGSLDFDKIISSTLNILEELLNISSGIIYIYSKSGKFKAGNSESGNHEGDNEKSDLNSGDSSSTDDDLTLESAEEGYLIPYQFYGIRKFIANKINAYEGMAGHCLKDRKTIWFHDIPENAMIFKEKLMERGGEGMAIDYGFCEVFPKDIVWLPLYIGGVNVGVLMVSSIYGFKKEDIAFLEHAVKELSVSLDNARIHRKINELSITDELTGLYNRRKMGEVIELEFNKAKRYGNSLSVMILDIDHFKRINDFYGHKTGDTVLSKIGGILNRNIRTIDTAVRYGGEEFVIILPQTDFNGAVISAKKIKNLIRKQNFTQIQGEVTVSIGIASLPDDNINTVDDILKIADDFLYEAKNSGRNRIIGEHGGKKFEITEDEQ</sequence>
<dbReference type="SMART" id="SM00304">
    <property type="entry name" value="HAMP"/>
    <property type="match status" value="1"/>
</dbReference>
<evidence type="ECO:0000313" key="11">
    <source>
        <dbReference type="Proteomes" id="UP000322454"/>
    </source>
</evidence>
<feature type="compositionally biased region" description="Basic and acidic residues" evidence="6">
    <location>
        <begin position="441"/>
        <end position="451"/>
    </location>
</feature>
<dbReference type="PROSITE" id="PS50887">
    <property type="entry name" value="GGDEF"/>
    <property type="match status" value="1"/>
</dbReference>
<keyword evidence="4 7" id="KW-1133">Transmembrane helix</keyword>
<dbReference type="AlphaFoldDB" id="A0A520XBB2"/>
<accession>A0A520XBB2</accession>